<proteinExistence type="predicted"/>
<dbReference type="RefSeq" id="WP_129047253.1">
    <property type="nucleotide sequence ID" value="NZ_SDHX01000001.1"/>
</dbReference>
<protein>
    <submittedName>
        <fullName evidence="1">Uncharacterized protein</fullName>
    </submittedName>
</protein>
<keyword evidence="2" id="KW-1185">Reference proteome</keyword>
<name>A0A4Q1C9Z5_9BACT</name>
<sequence length="103" mass="11379">MKFVVVYKVADVAAPLSPAVAARDYYYGRPGNAGSMPVEYTLMGWLVLPPAIGEQVRLLRVCRNGVMTPGVFTSTEVIKIPGEGEFHTRNSIYRYEEIAVEPT</sequence>
<evidence type="ECO:0000313" key="2">
    <source>
        <dbReference type="Proteomes" id="UP000290218"/>
    </source>
</evidence>
<evidence type="ECO:0000313" key="1">
    <source>
        <dbReference type="EMBL" id="RXK55887.1"/>
    </source>
</evidence>
<dbReference type="AlphaFoldDB" id="A0A4Q1C9Z5"/>
<gene>
    <name evidence="1" type="ORF">ESB00_08405</name>
</gene>
<accession>A0A4Q1C9Z5</accession>
<organism evidence="1 2">
    <name type="scientific">Oleiharenicola lentus</name>
    <dbReference type="NCBI Taxonomy" id="2508720"/>
    <lineage>
        <taxon>Bacteria</taxon>
        <taxon>Pseudomonadati</taxon>
        <taxon>Verrucomicrobiota</taxon>
        <taxon>Opitutia</taxon>
        <taxon>Opitutales</taxon>
        <taxon>Opitutaceae</taxon>
        <taxon>Oleiharenicola</taxon>
    </lineage>
</organism>
<dbReference type="Proteomes" id="UP000290218">
    <property type="component" value="Unassembled WGS sequence"/>
</dbReference>
<comment type="caution">
    <text evidence="1">The sequence shown here is derived from an EMBL/GenBank/DDBJ whole genome shotgun (WGS) entry which is preliminary data.</text>
</comment>
<dbReference type="EMBL" id="SDHX01000001">
    <property type="protein sequence ID" value="RXK55887.1"/>
    <property type="molecule type" value="Genomic_DNA"/>
</dbReference>
<reference evidence="1 2" key="1">
    <citation type="submission" date="2019-01" db="EMBL/GenBank/DDBJ databases">
        <title>Lacunisphaera sp. strain TWA-58.</title>
        <authorList>
            <person name="Chen W.-M."/>
        </authorList>
    </citation>
    <scope>NUCLEOTIDE SEQUENCE [LARGE SCALE GENOMIC DNA]</scope>
    <source>
        <strain evidence="1 2">TWA-58</strain>
    </source>
</reference>